<dbReference type="GO" id="GO:0019634">
    <property type="term" value="P:organic phosphonate metabolic process"/>
    <property type="evidence" value="ECO:0007669"/>
    <property type="project" value="InterPro"/>
</dbReference>
<evidence type="ECO:0000313" key="2">
    <source>
        <dbReference type="Proteomes" id="UP000198615"/>
    </source>
</evidence>
<dbReference type="OrthoDB" id="530475at2"/>
<comment type="caution">
    <text evidence="1">The sequence shown here is derived from an EMBL/GenBank/DDBJ whole genome shotgun (WGS) entry which is preliminary data.</text>
</comment>
<sequence length="160" mass="17565">MTSKRPTACSPEQSAERRARQRWMSALAKAEFGDLDSLWNNLPSKPAWTVIRAPEVGMVMARGRAGGTGARFNIGEVTVTRCAVQLDYGAVGFGYVMGRNKRHAELAAVVDAIMQTPSRREALERAVIAPLSLRQDAAKRERGQKAASTKVDFFTLVRES</sequence>
<dbReference type="Proteomes" id="UP000198615">
    <property type="component" value="Unassembled WGS sequence"/>
</dbReference>
<keyword evidence="2" id="KW-1185">Reference proteome</keyword>
<dbReference type="NCBIfam" id="TIGR03293">
    <property type="entry name" value="PhnG_redo"/>
    <property type="match status" value="1"/>
</dbReference>
<gene>
    <name evidence="1" type="ORF">SAMN05660686_00149</name>
</gene>
<dbReference type="AlphaFoldDB" id="A0A8G2BEI5"/>
<accession>A0A8G2BEI5</accession>
<dbReference type="InterPro" id="IPR009609">
    <property type="entry name" value="Phosphonate_metab_PhnG"/>
</dbReference>
<reference evidence="1 2" key="1">
    <citation type="submission" date="2016-10" db="EMBL/GenBank/DDBJ databases">
        <authorList>
            <person name="Varghese N."/>
            <person name="Submissions S."/>
        </authorList>
    </citation>
    <scope>NUCLEOTIDE SEQUENCE [LARGE SCALE GENOMIC DNA]</scope>
    <source>
        <strain evidence="1 2">DSM 18839</strain>
    </source>
</reference>
<name>A0A8G2BEI5_9PROT</name>
<dbReference type="RefSeq" id="WP_028793154.1">
    <property type="nucleotide sequence ID" value="NZ_FNBW01000001.1"/>
</dbReference>
<evidence type="ECO:0000313" key="1">
    <source>
        <dbReference type="EMBL" id="SDF07623.1"/>
    </source>
</evidence>
<dbReference type="EMBL" id="FNBW01000001">
    <property type="protein sequence ID" value="SDF07623.1"/>
    <property type="molecule type" value="Genomic_DNA"/>
</dbReference>
<protein>
    <submittedName>
        <fullName evidence="1">Alpha-D-ribose 1-methylphosphonate 5-triphosphate synthase subunit PhnG</fullName>
    </submittedName>
</protein>
<organism evidence="1 2">
    <name type="scientific">Thalassobaculum litoreum DSM 18839</name>
    <dbReference type="NCBI Taxonomy" id="1123362"/>
    <lineage>
        <taxon>Bacteria</taxon>
        <taxon>Pseudomonadati</taxon>
        <taxon>Pseudomonadota</taxon>
        <taxon>Alphaproteobacteria</taxon>
        <taxon>Rhodospirillales</taxon>
        <taxon>Thalassobaculaceae</taxon>
        <taxon>Thalassobaculum</taxon>
    </lineage>
</organism>
<dbReference type="GO" id="GO:0015716">
    <property type="term" value="P:organic phosphonate transport"/>
    <property type="evidence" value="ECO:0007669"/>
    <property type="project" value="InterPro"/>
</dbReference>
<dbReference type="Pfam" id="PF06754">
    <property type="entry name" value="PhnG"/>
    <property type="match status" value="1"/>
</dbReference>
<proteinExistence type="predicted"/>